<dbReference type="Pfam" id="PF01609">
    <property type="entry name" value="DDE_Tnp_1"/>
    <property type="match status" value="1"/>
</dbReference>
<sequence length="199" mass="23234">MMITIPCLFFSGRFKKGKPYPDPDAKIGYCTAKKRAFVGYRATIIIGSEKMPILDYHLTPANRHDSGAFIPLLLSMEEHETLPRVGAFYGDNAYFTIKNRAWLEFYEKSCKLHSNDESGKNPKNRHSAKKKSRVRSKVESTFGIMEKNYNFGRTQLRGIDNVKIDMCLKFSAWNNFFLLSYFMERFEDCISLRRLFYEN</sequence>
<accession>A0A0F9JLL2</accession>
<dbReference type="GO" id="GO:0006313">
    <property type="term" value="P:DNA transposition"/>
    <property type="evidence" value="ECO:0007669"/>
    <property type="project" value="InterPro"/>
</dbReference>
<name>A0A0F9JLL2_9ZZZZ</name>
<dbReference type="InterPro" id="IPR002559">
    <property type="entry name" value="Transposase_11"/>
</dbReference>
<dbReference type="EMBL" id="LAZR01017580">
    <property type="protein sequence ID" value="KKL99817.1"/>
    <property type="molecule type" value="Genomic_DNA"/>
</dbReference>
<organism evidence="3">
    <name type="scientific">marine sediment metagenome</name>
    <dbReference type="NCBI Taxonomy" id="412755"/>
    <lineage>
        <taxon>unclassified sequences</taxon>
        <taxon>metagenomes</taxon>
        <taxon>ecological metagenomes</taxon>
    </lineage>
</organism>
<protein>
    <recommendedName>
        <fullName evidence="2">Transposase IS4-like domain-containing protein</fullName>
    </recommendedName>
</protein>
<feature type="region of interest" description="Disordered" evidence="1">
    <location>
        <begin position="114"/>
        <end position="134"/>
    </location>
</feature>
<dbReference type="AlphaFoldDB" id="A0A0F9JLL2"/>
<gene>
    <name evidence="3" type="ORF">LCGC14_1810620</name>
</gene>
<dbReference type="GO" id="GO:0003677">
    <property type="term" value="F:DNA binding"/>
    <property type="evidence" value="ECO:0007669"/>
    <property type="project" value="InterPro"/>
</dbReference>
<dbReference type="GO" id="GO:0004803">
    <property type="term" value="F:transposase activity"/>
    <property type="evidence" value="ECO:0007669"/>
    <property type="project" value="InterPro"/>
</dbReference>
<evidence type="ECO:0000259" key="2">
    <source>
        <dbReference type="Pfam" id="PF01609"/>
    </source>
</evidence>
<evidence type="ECO:0000313" key="3">
    <source>
        <dbReference type="EMBL" id="KKL99817.1"/>
    </source>
</evidence>
<reference evidence="3" key="1">
    <citation type="journal article" date="2015" name="Nature">
        <title>Complex archaea that bridge the gap between prokaryotes and eukaryotes.</title>
        <authorList>
            <person name="Spang A."/>
            <person name="Saw J.H."/>
            <person name="Jorgensen S.L."/>
            <person name="Zaremba-Niedzwiedzka K."/>
            <person name="Martijn J."/>
            <person name="Lind A.E."/>
            <person name="van Eijk R."/>
            <person name="Schleper C."/>
            <person name="Guy L."/>
            <person name="Ettema T.J."/>
        </authorList>
    </citation>
    <scope>NUCLEOTIDE SEQUENCE</scope>
</reference>
<feature type="compositionally biased region" description="Basic residues" evidence="1">
    <location>
        <begin position="122"/>
        <end position="134"/>
    </location>
</feature>
<evidence type="ECO:0000256" key="1">
    <source>
        <dbReference type="SAM" id="MobiDB-lite"/>
    </source>
</evidence>
<proteinExistence type="predicted"/>
<comment type="caution">
    <text evidence="3">The sequence shown here is derived from an EMBL/GenBank/DDBJ whole genome shotgun (WGS) entry which is preliminary data.</text>
</comment>
<feature type="domain" description="Transposase IS4-like" evidence="2">
    <location>
        <begin position="25"/>
        <end position="174"/>
    </location>
</feature>